<keyword evidence="8 13" id="KW-0472">Membrane</keyword>
<dbReference type="PANTHER" id="PTHR22625">
    <property type="entry name" value="PLEXIN"/>
    <property type="match status" value="1"/>
</dbReference>
<accession>A0ABQ9ED33</accession>
<dbReference type="Gene3D" id="1.10.506.10">
    <property type="entry name" value="GTPase Activation - p120gap, domain 1"/>
    <property type="match status" value="4"/>
</dbReference>
<keyword evidence="9" id="KW-1015">Disulfide bond</keyword>
<dbReference type="Pfam" id="PF01833">
    <property type="entry name" value="TIG"/>
    <property type="match status" value="3"/>
</dbReference>
<dbReference type="Gene3D" id="2.60.40.10">
    <property type="entry name" value="Immunoglobulins"/>
    <property type="match status" value="5"/>
</dbReference>
<keyword evidence="10" id="KW-0325">Glycoprotein</keyword>
<dbReference type="PROSITE" id="PS00028">
    <property type="entry name" value="ZINC_FINGER_C2H2_1"/>
    <property type="match status" value="1"/>
</dbReference>
<dbReference type="Pfam" id="PF01403">
    <property type="entry name" value="Sema"/>
    <property type="match status" value="1"/>
</dbReference>
<dbReference type="InterPro" id="IPR015943">
    <property type="entry name" value="WD40/YVTN_repeat-like_dom_sf"/>
</dbReference>
<feature type="signal peptide" evidence="14">
    <location>
        <begin position="1"/>
        <end position="22"/>
    </location>
</feature>
<dbReference type="InterPro" id="IPR001627">
    <property type="entry name" value="Semap_dom"/>
</dbReference>
<dbReference type="CDD" id="cd11236">
    <property type="entry name" value="Sema_plexin_like"/>
    <property type="match status" value="1"/>
</dbReference>
<dbReference type="SUPFAM" id="SSF103575">
    <property type="entry name" value="Plexin repeat"/>
    <property type="match status" value="2"/>
</dbReference>
<keyword evidence="5 14" id="KW-0732">Signal</keyword>
<dbReference type="SMART" id="SM00429">
    <property type="entry name" value="IPT"/>
    <property type="match status" value="3"/>
</dbReference>
<evidence type="ECO:0000256" key="10">
    <source>
        <dbReference type="ARBA" id="ARBA00023180"/>
    </source>
</evidence>
<evidence type="ECO:0000256" key="2">
    <source>
        <dbReference type="ARBA" id="ARBA00010297"/>
    </source>
</evidence>
<evidence type="ECO:0000256" key="14">
    <source>
        <dbReference type="SAM" id="SignalP"/>
    </source>
</evidence>
<dbReference type="InterPro" id="IPR008936">
    <property type="entry name" value="Rho_GTPase_activation_prot"/>
</dbReference>
<comment type="caution">
    <text evidence="11">Lacks conserved residue(s) required for the propagation of feature annotation.</text>
</comment>
<name>A0ABQ9ED33_TEGGR</name>
<feature type="domain" description="Sema" evidence="15">
    <location>
        <begin position="9"/>
        <end position="484"/>
    </location>
</feature>
<dbReference type="InterPro" id="IPR046800">
    <property type="entry name" value="Plexin_RBD"/>
</dbReference>
<dbReference type="SUPFAM" id="SSF101912">
    <property type="entry name" value="Sema domain"/>
    <property type="match status" value="1"/>
</dbReference>
<gene>
    <name evidence="16" type="ORF">KUTeg_020723</name>
</gene>
<protein>
    <recommendedName>
        <fullName evidence="15">Sema domain-containing protein</fullName>
    </recommendedName>
</protein>
<keyword evidence="6" id="KW-0677">Repeat</keyword>
<dbReference type="PROSITE" id="PS51257">
    <property type="entry name" value="PROKAR_LIPOPROTEIN"/>
    <property type="match status" value="1"/>
</dbReference>
<dbReference type="PROSITE" id="PS51004">
    <property type="entry name" value="SEMA"/>
    <property type="match status" value="1"/>
</dbReference>
<dbReference type="InterPro" id="IPR036352">
    <property type="entry name" value="Semap_dom_sf"/>
</dbReference>
<evidence type="ECO:0000256" key="9">
    <source>
        <dbReference type="ARBA" id="ARBA00023157"/>
    </source>
</evidence>
<evidence type="ECO:0000256" key="8">
    <source>
        <dbReference type="ARBA" id="ARBA00023136"/>
    </source>
</evidence>
<evidence type="ECO:0000256" key="12">
    <source>
        <dbReference type="SAM" id="Coils"/>
    </source>
</evidence>
<evidence type="ECO:0000256" key="6">
    <source>
        <dbReference type="ARBA" id="ARBA00022737"/>
    </source>
</evidence>
<evidence type="ECO:0000256" key="13">
    <source>
        <dbReference type="SAM" id="Phobius"/>
    </source>
</evidence>
<dbReference type="InterPro" id="IPR013783">
    <property type="entry name" value="Ig-like_fold"/>
</dbReference>
<dbReference type="InterPro" id="IPR013087">
    <property type="entry name" value="Znf_C2H2_type"/>
</dbReference>
<proteinExistence type="inferred from homology"/>
<dbReference type="Pfam" id="PF08337">
    <property type="entry name" value="Plexin_cytopl"/>
    <property type="match status" value="2"/>
</dbReference>
<evidence type="ECO:0000256" key="11">
    <source>
        <dbReference type="PROSITE-ProRule" id="PRU00352"/>
    </source>
</evidence>
<sequence>MKFVKIFWNVSVLFGCFSCIESSSYVINTFRNPNVTEGFSHLVKNTETGSIYIAGLNKIYEVTSDLVKEQEVATGPVKDNPMCLPNQMHTCQDVKSMPIYNKALVIDYRNKRLIACSSLFHGICEKRHLADITQKDPIEYIPVVANNETATTVAFIAPGPGPVDQLPKPNVLYVGAQRTNTGLIAARDLAPAFSSRDLNTFSIFKKGITTSTSKETEAQQKQSFPIYYKFGFSSEGFSYVATVQKASATSEKYISKLIRVCQGDEDYYSYTEIELKCTYNGNEYPLVQAINFGKPAIGLAQSLGIPTTEDFLFGVFSLGRPNSVEALNNSALCLFPMRDVRQIFTRNIRRCFEGVGNTGPDHIVNPVPCVYSEFKDQIDDNYCGVHDFNTPINGGIPIQATAALTLNVSVTAITVSTTYKYTVAFLGTNTGHITKVALESQHVAKAYEDIPIEPNSPILSNMAFDSENEHLYVMTKSAVYKVIVQDCSQYTSCATCRGAKDPYCGWCSLEDKCSLREDCLDHESELRWLEYSGQTCTNITQVYPDKIQKDKAVKTTTLTLNISNLPSYSGQYKCAFDGYKVHEETPANRTGPNVITCETPLPNKLPPFPTGADHIVMKLSVLMNQKDFVSTNFTFFDCDVHTKESCYRCTLSRFNCTWCVNDHRCTHYPRGECSGDDTFISGQNSQGLQLAHSIGPQFCPSIESSSKEWILIPSGTSKEIPLTGHNLLPFQTPLYCFFSLNNGVTVRAQRIKHTSSVDLIECQSVQFSYAQDINFKNVPFKIVWGSKTSNKFLDNPGNIQVKMFKCEMMASTCGECLTLNPGYGCGWCGKKCSIQKKCQNHDWLPHSVTCPNPQIESISPLLGPKKGGTLLTIRGKNLGKKFEDIVSNVDVVGITCTPIREFYKPASVIVCRTGELIGGGGTKGLVRVTVESKYVAASSQTFSYVDPQITDISPRRGPQSGGTSVTITGKYINAGTTLSVMIGSYPCKVERSTITPTSVVCMTVPSKNISQETMDLVFDNQDVPSNIQYEYTVDPYITDVIPKRAIFSGGIKITVIGQYLDSIQEPRMIIWKGNEPREGGKYIGKGFEESDVRVRVGREFCNVTAAVKQLTCYLPEKQPGSVSGTKYPEVEIDVGINFTVFLGYLKYEESDLPIPLTYIILIAVGGGILIICIVTIIIMYYFKSKKNDSLMKDLQIQMDNLEAKVAKECKEAFAELQTDITELNNDLYGQVAIPFWDYRTYCMRVLFPQELDTDHPVIRDLDECAGEPLFMLYTAVKQQVSKGPVDAVTGEARYSLSEDKLIRQQMEYRQMTIFVQDMEQYGQQPHPVKVLDCDTVSQVKEKILDAIYKNAPFSSRPARDDVDLENLSYTRSPSLNRTLSPQQVHVEVENGGIKHYHLGTLQQFVDDMFERIFSTAHRGTVLPLAIKYMFDFLDDQALLHNIQDSEVVHTWKSNRYYQDIKMMPAISDQDMTAMMTEESRAHGDEFNVNAALLELYKYVQRYNDELWTALEEDEFARKNKLTYKLEQVRMAMEKEVYI</sequence>
<dbReference type="InterPro" id="IPR014756">
    <property type="entry name" value="Ig_E-set"/>
</dbReference>
<dbReference type="InterPro" id="IPR013548">
    <property type="entry name" value="Plexin_cytoplasmic_RasGAP_dom"/>
</dbReference>
<dbReference type="SUPFAM" id="SSF81296">
    <property type="entry name" value="E set domains"/>
    <property type="match status" value="3"/>
</dbReference>
<dbReference type="InterPro" id="IPR031148">
    <property type="entry name" value="Plexin"/>
</dbReference>
<organism evidence="16 17">
    <name type="scientific">Tegillarca granosa</name>
    <name type="common">Malaysian cockle</name>
    <name type="synonym">Anadara granosa</name>
    <dbReference type="NCBI Taxonomy" id="220873"/>
    <lineage>
        <taxon>Eukaryota</taxon>
        <taxon>Metazoa</taxon>
        <taxon>Spiralia</taxon>
        <taxon>Lophotrochozoa</taxon>
        <taxon>Mollusca</taxon>
        <taxon>Bivalvia</taxon>
        <taxon>Autobranchia</taxon>
        <taxon>Pteriomorphia</taxon>
        <taxon>Arcoida</taxon>
        <taxon>Arcoidea</taxon>
        <taxon>Arcidae</taxon>
        <taxon>Tegillarca</taxon>
    </lineage>
</organism>
<dbReference type="InterPro" id="IPR002909">
    <property type="entry name" value="IPT_dom"/>
</dbReference>
<evidence type="ECO:0000313" key="17">
    <source>
        <dbReference type="Proteomes" id="UP001217089"/>
    </source>
</evidence>
<keyword evidence="17" id="KW-1185">Reference proteome</keyword>
<dbReference type="SMART" id="SM00423">
    <property type="entry name" value="PSI"/>
    <property type="match status" value="3"/>
</dbReference>
<comment type="subcellular location">
    <subcellularLocation>
        <location evidence="1">Cell membrane</location>
        <topology evidence="1">Single-pass type I membrane protein</topology>
    </subcellularLocation>
</comment>
<dbReference type="PANTHER" id="PTHR22625:SF70">
    <property type="entry name" value="PLEXIN A, ISOFORM A"/>
    <property type="match status" value="1"/>
</dbReference>
<dbReference type="SUPFAM" id="SSF48350">
    <property type="entry name" value="GTPase activation domain, GAP"/>
    <property type="match status" value="1"/>
</dbReference>
<evidence type="ECO:0000256" key="4">
    <source>
        <dbReference type="ARBA" id="ARBA00022692"/>
    </source>
</evidence>
<evidence type="ECO:0000313" key="16">
    <source>
        <dbReference type="EMBL" id="KAJ8301736.1"/>
    </source>
</evidence>
<keyword evidence="3" id="KW-1003">Cell membrane</keyword>
<dbReference type="InterPro" id="IPR016201">
    <property type="entry name" value="PSI"/>
</dbReference>
<dbReference type="SMART" id="SM00630">
    <property type="entry name" value="Sema"/>
    <property type="match status" value="1"/>
</dbReference>
<feature type="coiled-coil region" evidence="12">
    <location>
        <begin position="1184"/>
        <end position="1226"/>
    </location>
</feature>
<keyword evidence="12" id="KW-0175">Coiled coil</keyword>
<keyword evidence="7 13" id="KW-1133">Transmembrane helix</keyword>
<dbReference type="Proteomes" id="UP001217089">
    <property type="component" value="Unassembled WGS sequence"/>
</dbReference>
<dbReference type="Pfam" id="PF20170">
    <property type="entry name" value="Plexin_RBD"/>
    <property type="match status" value="1"/>
</dbReference>
<evidence type="ECO:0000256" key="3">
    <source>
        <dbReference type="ARBA" id="ARBA00022475"/>
    </source>
</evidence>
<comment type="caution">
    <text evidence="16">The sequence shown here is derived from an EMBL/GenBank/DDBJ whole genome shotgun (WGS) entry which is preliminary data.</text>
</comment>
<dbReference type="EMBL" id="JARBDR010000918">
    <property type="protein sequence ID" value="KAJ8301736.1"/>
    <property type="molecule type" value="Genomic_DNA"/>
</dbReference>
<dbReference type="InterPro" id="IPR002165">
    <property type="entry name" value="Plexin_repeat"/>
</dbReference>
<dbReference type="Pfam" id="PF18020">
    <property type="entry name" value="TIG_2"/>
    <property type="match status" value="1"/>
</dbReference>
<reference evidence="16 17" key="1">
    <citation type="submission" date="2022-12" db="EMBL/GenBank/DDBJ databases">
        <title>Chromosome-level genome of Tegillarca granosa.</title>
        <authorList>
            <person name="Kim J."/>
        </authorList>
    </citation>
    <scope>NUCLEOTIDE SEQUENCE [LARGE SCALE GENOMIC DNA]</scope>
    <source>
        <strain evidence="16">Teg-2019</strain>
        <tissue evidence="16">Adductor muscle</tissue>
    </source>
</reference>
<evidence type="ECO:0000256" key="1">
    <source>
        <dbReference type="ARBA" id="ARBA00004251"/>
    </source>
</evidence>
<dbReference type="Gene3D" id="2.130.10.10">
    <property type="entry name" value="YVTN repeat-like/Quinoprotein amine dehydrogenase"/>
    <property type="match status" value="1"/>
</dbReference>
<dbReference type="InterPro" id="IPR041362">
    <property type="entry name" value="TIG2_plexin"/>
</dbReference>
<dbReference type="Pfam" id="PF01437">
    <property type="entry name" value="PSI"/>
    <property type="match status" value="2"/>
</dbReference>
<comment type="similarity">
    <text evidence="2">Belongs to the plexin family.</text>
</comment>
<keyword evidence="4 13" id="KW-0812">Transmembrane</keyword>
<feature type="transmembrane region" description="Helical" evidence="13">
    <location>
        <begin position="1156"/>
        <end position="1182"/>
    </location>
</feature>
<evidence type="ECO:0000259" key="15">
    <source>
        <dbReference type="PROSITE" id="PS51004"/>
    </source>
</evidence>
<dbReference type="InterPro" id="IPR041019">
    <property type="entry name" value="TIG1_plexin"/>
</dbReference>
<dbReference type="Pfam" id="PF17960">
    <property type="entry name" value="TIG_plexin"/>
    <property type="match status" value="1"/>
</dbReference>
<evidence type="ECO:0000256" key="7">
    <source>
        <dbReference type="ARBA" id="ARBA00022989"/>
    </source>
</evidence>
<evidence type="ECO:0000256" key="5">
    <source>
        <dbReference type="ARBA" id="ARBA00022729"/>
    </source>
</evidence>
<feature type="chain" id="PRO_5047088289" description="Sema domain-containing protein" evidence="14">
    <location>
        <begin position="23"/>
        <end position="1538"/>
    </location>
</feature>